<proteinExistence type="predicted"/>
<accession>A0A0A9DHC5</accession>
<dbReference type="AlphaFoldDB" id="A0A0A9DHC5"/>
<name>A0A0A9DHC5_ARUDO</name>
<reference evidence="1" key="2">
    <citation type="journal article" date="2015" name="Data Brief">
        <title>Shoot transcriptome of the giant reed, Arundo donax.</title>
        <authorList>
            <person name="Barrero R.A."/>
            <person name="Guerrero F.D."/>
            <person name="Moolhuijzen P."/>
            <person name="Goolsby J.A."/>
            <person name="Tidwell J."/>
            <person name="Bellgard S.E."/>
            <person name="Bellgard M.I."/>
        </authorList>
    </citation>
    <scope>NUCLEOTIDE SEQUENCE</scope>
    <source>
        <tissue evidence="1">Shoot tissue taken approximately 20 cm above the soil surface</tissue>
    </source>
</reference>
<evidence type="ECO:0000313" key="1">
    <source>
        <dbReference type="EMBL" id="JAD85035.1"/>
    </source>
</evidence>
<organism evidence="1">
    <name type="scientific">Arundo donax</name>
    <name type="common">Giant reed</name>
    <name type="synonym">Donax arundinaceus</name>
    <dbReference type="NCBI Taxonomy" id="35708"/>
    <lineage>
        <taxon>Eukaryota</taxon>
        <taxon>Viridiplantae</taxon>
        <taxon>Streptophyta</taxon>
        <taxon>Embryophyta</taxon>
        <taxon>Tracheophyta</taxon>
        <taxon>Spermatophyta</taxon>
        <taxon>Magnoliopsida</taxon>
        <taxon>Liliopsida</taxon>
        <taxon>Poales</taxon>
        <taxon>Poaceae</taxon>
        <taxon>PACMAD clade</taxon>
        <taxon>Arundinoideae</taxon>
        <taxon>Arundineae</taxon>
        <taxon>Arundo</taxon>
    </lineage>
</organism>
<dbReference type="EMBL" id="GBRH01212860">
    <property type="protein sequence ID" value="JAD85035.1"/>
    <property type="molecule type" value="Transcribed_RNA"/>
</dbReference>
<reference evidence="1" key="1">
    <citation type="submission" date="2014-09" db="EMBL/GenBank/DDBJ databases">
        <authorList>
            <person name="Magalhaes I.L.F."/>
            <person name="Oliveira U."/>
            <person name="Santos F.R."/>
            <person name="Vidigal T.H.D.A."/>
            <person name="Brescovit A.D."/>
            <person name="Santos A.J."/>
        </authorList>
    </citation>
    <scope>NUCLEOTIDE SEQUENCE</scope>
    <source>
        <tissue evidence="1">Shoot tissue taken approximately 20 cm above the soil surface</tissue>
    </source>
</reference>
<sequence>MLLAVFQLLRCTLLLCEDRWLALARLKCLFVVVIKHCCGLVVCFNPVPLSYYEQRYCLYECVRIVTVATWLAALLVGL</sequence>
<protein>
    <submittedName>
        <fullName evidence="1">Uncharacterized protein</fullName>
    </submittedName>
</protein>